<dbReference type="EMBL" id="VSRR010014548">
    <property type="protein sequence ID" value="MPC57159.1"/>
    <property type="molecule type" value="Genomic_DNA"/>
</dbReference>
<feature type="compositionally biased region" description="Polar residues" evidence="2">
    <location>
        <begin position="175"/>
        <end position="189"/>
    </location>
</feature>
<organism evidence="4 5">
    <name type="scientific">Portunus trituberculatus</name>
    <name type="common">Swimming crab</name>
    <name type="synonym">Neptunus trituberculatus</name>
    <dbReference type="NCBI Taxonomy" id="210409"/>
    <lineage>
        <taxon>Eukaryota</taxon>
        <taxon>Metazoa</taxon>
        <taxon>Ecdysozoa</taxon>
        <taxon>Arthropoda</taxon>
        <taxon>Crustacea</taxon>
        <taxon>Multicrustacea</taxon>
        <taxon>Malacostraca</taxon>
        <taxon>Eumalacostraca</taxon>
        <taxon>Eucarida</taxon>
        <taxon>Decapoda</taxon>
        <taxon>Pleocyemata</taxon>
        <taxon>Brachyura</taxon>
        <taxon>Eubrachyura</taxon>
        <taxon>Portunoidea</taxon>
        <taxon>Portunidae</taxon>
        <taxon>Portuninae</taxon>
        <taxon>Portunus</taxon>
    </lineage>
</organism>
<keyword evidence="1" id="KW-0863">Zinc-finger</keyword>
<feature type="domain" description="CCHC-type" evidence="3">
    <location>
        <begin position="64"/>
        <end position="77"/>
    </location>
</feature>
<dbReference type="InterPro" id="IPR001878">
    <property type="entry name" value="Znf_CCHC"/>
</dbReference>
<feature type="region of interest" description="Disordered" evidence="2">
    <location>
        <begin position="156"/>
        <end position="279"/>
    </location>
</feature>
<accession>A0A5B7GHW1</accession>
<dbReference type="AlphaFoldDB" id="A0A5B7GHW1"/>
<protein>
    <recommendedName>
        <fullName evidence="3">CCHC-type domain-containing protein</fullName>
    </recommendedName>
</protein>
<sequence>MLFIEFNSIEDADKVLNTSGGMKLSYERSIVRLKKKPYLKIPQCARCFSYEHEIDTCTKTVRTCYHCGEEGHGGDECSTDYVRCVNCHGPHVAFAFKCPVRKQKEREMLEDGWAPDTVDTGMKDKVEDEAESTRRAEEEVSIILGVGRLLLEDPHQHEDLQETSSPTACAPEPGQGQSTDLDPASSPNKSPVMHEATGDSPCDTSNPTEATSGGTGLQRSPGGSLKGKTEDPLPVSPRRTSYPEERPPSRLGDPVTSPLVRPVPRKSPQKSPSQGEGTA</sequence>
<keyword evidence="5" id="KW-1185">Reference proteome</keyword>
<dbReference type="PROSITE" id="PS50158">
    <property type="entry name" value="ZF_CCHC"/>
    <property type="match status" value="1"/>
</dbReference>
<keyword evidence="1" id="KW-0479">Metal-binding</keyword>
<keyword evidence="1" id="KW-0862">Zinc</keyword>
<feature type="region of interest" description="Disordered" evidence="2">
    <location>
        <begin position="107"/>
        <end position="138"/>
    </location>
</feature>
<feature type="compositionally biased region" description="Basic and acidic residues" evidence="2">
    <location>
        <begin position="121"/>
        <end position="138"/>
    </location>
</feature>
<comment type="caution">
    <text evidence="4">The sequence shown here is derived from an EMBL/GenBank/DDBJ whole genome shotgun (WGS) entry which is preliminary data.</text>
</comment>
<dbReference type="Proteomes" id="UP000324222">
    <property type="component" value="Unassembled WGS sequence"/>
</dbReference>
<dbReference type="GO" id="GO:0008270">
    <property type="term" value="F:zinc ion binding"/>
    <property type="evidence" value="ECO:0007669"/>
    <property type="project" value="UniProtKB-KW"/>
</dbReference>
<dbReference type="GO" id="GO:0003676">
    <property type="term" value="F:nucleic acid binding"/>
    <property type="evidence" value="ECO:0007669"/>
    <property type="project" value="InterPro"/>
</dbReference>
<evidence type="ECO:0000259" key="3">
    <source>
        <dbReference type="PROSITE" id="PS50158"/>
    </source>
</evidence>
<evidence type="ECO:0000313" key="4">
    <source>
        <dbReference type="EMBL" id="MPC57159.1"/>
    </source>
</evidence>
<evidence type="ECO:0000256" key="2">
    <source>
        <dbReference type="SAM" id="MobiDB-lite"/>
    </source>
</evidence>
<feature type="compositionally biased region" description="Polar residues" evidence="2">
    <location>
        <begin position="202"/>
        <end position="212"/>
    </location>
</feature>
<evidence type="ECO:0000256" key="1">
    <source>
        <dbReference type="PROSITE-ProRule" id="PRU00047"/>
    </source>
</evidence>
<gene>
    <name evidence="4" type="ORF">E2C01_051134</name>
</gene>
<name>A0A5B7GHW1_PORTR</name>
<evidence type="ECO:0000313" key="5">
    <source>
        <dbReference type="Proteomes" id="UP000324222"/>
    </source>
</evidence>
<proteinExistence type="predicted"/>
<feature type="compositionally biased region" description="Polar residues" evidence="2">
    <location>
        <begin position="269"/>
        <end position="279"/>
    </location>
</feature>
<reference evidence="4 5" key="1">
    <citation type="submission" date="2019-05" db="EMBL/GenBank/DDBJ databases">
        <title>Another draft genome of Portunus trituberculatus and its Hox gene families provides insights of decapod evolution.</title>
        <authorList>
            <person name="Jeong J.-H."/>
            <person name="Song I."/>
            <person name="Kim S."/>
            <person name="Choi T."/>
            <person name="Kim D."/>
            <person name="Ryu S."/>
            <person name="Kim W."/>
        </authorList>
    </citation>
    <scope>NUCLEOTIDE SEQUENCE [LARGE SCALE GENOMIC DNA]</scope>
    <source>
        <tissue evidence="4">Muscle</tissue>
    </source>
</reference>